<dbReference type="NCBIfam" id="NF002469">
    <property type="entry name" value="PRK01712.1"/>
    <property type="match status" value="1"/>
</dbReference>
<dbReference type="EMBL" id="CAFBOR010000192">
    <property type="protein sequence ID" value="CAB4996352.1"/>
    <property type="molecule type" value="Genomic_DNA"/>
</dbReference>
<dbReference type="Gene3D" id="2.60.40.4380">
    <property type="entry name" value="Translational regulator CsrA"/>
    <property type="match status" value="1"/>
</dbReference>
<keyword evidence="2" id="KW-0678">Repressor</keyword>
<accession>A0A6J6WY09</accession>
<dbReference type="InterPro" id="IPR003751">
    <property type="entry name" value="CsrA"/>
</dbReference>
<keyword evidence="1" id="KW-0963">Cytoplasm</keyword>
<evidence type="ECO:0000313" key="7">
    <source>
        <dbReference type="EMBL" id="CAB4788615.1"/>
    </source>
</evidence>
<dbReference type="GO" id="GO:0006109">
    <property type="term" value="P:regulation of carbohydrate metabolic process"/>
    <property type="evidence" value="ECO:0007669"/>
    <property type="project" value="InterPro"/>
</dbReference>
<organism evidence="7">
    <name type="scientific">freshwater metagenome</name>
    <dbReference type="NCBI Taxonomy" id="449393"/>
    <lineage>
        <taxon>unclassified sequences</taxon>
        <taxon>metagenomes</taxon>
        <taxon>ecological metagenomes</taxon>
    </lineage>
</organism>
<dbReference type="PANTHER" id="PTHR34984:SF1">
    <property type="entry name" value="CARBON STORAGE REGULATOR"/>
    <property type="match status" value="1"/>
</dbReference>
<dbReference type="EMBL" id="CAFAAH010000016">
    <property type="protein sequence ID" value="CAB4788615.1"/>
    <property type="molecule type" value="Genomic_DNA"/>
</dbReference>
<evidence type="ECO:0000256" key="3">
    <source>
        <dbReference type="ARBA" id="ARBA00022845"/>
    </source>
</evidence>
<dbReference type="PANTHER" id="PTHR34984">
    <property type="entry name" value="CARBON STORAGE REGULATOR"/>
    <property type="match status" value="1"/>
</dbReference>
<name>A0A6J6WY09_9ZZZZ</name>
<evidence type="ECO:0000256" key="2">
    <source>
        <dbReference type="ARBA" id="ARBA00022491"/>
    </source>
</evidence>
<dbReference type="NCBIfam" id="TIGR00202">
    <property type="entry name" value="csrA"/>
    <property type="match status" value="1"/>
</dbReference>
<keyword evidence="4" id="KW-0694">RNA-binding</keyword>
<keyword evidence="3" id="KW-0810">Translation regulation</keyword>
<evidence type="ECO:0000313" key="6">
    <source>
        <dbReference type="EMBL" id="CAB4787104.1"/>
    </source>
</evidence>
<gene>
    <name evidence="5" type="ORF">UFOPK2242_01017</name>
    <name evidence="6" type="ORF">UFOPK2925_01185</name>
    <name evidence="7" type="ORF">UFOPK2996_00254</name>
    <name evidence="8" type="ORF">UFOPK3974_01242</name>
    <name evidence="9" type="ORF">UFOPK4071_00180</name>
</gene>
<dbReference type="GO" id="GO:0005829">
    <property type="term" value="C:cytosol"/>
    <property type="evidence" value="ECO:0007669"/>
    <property type="project" value="TreeGrafter"/>
</dbReference>
<evidence type="ECO:0000313" key="9">
    <source>
        <dbReference type="EMBL" id="CAB5001924.1"/>
    </source>
</evidence>
<evidence type="ECO:0000313" key="5">
    <source>
        <dbReference type="EMBL" id="CAB4661798.1"/>
    </source>
</evidence>
<dbReference type="SUPFAM" id="SSF117130">
    <property type="entry name" value="CsrA-like"/>
    <property type="match status" value="1"/>
</dbReference>
<dbReference type="AlphaFoldDB" id="A0A6J6WY09"/>
<dbReference type="EMBL" id="CAEZWM010000127">
    <property type="protein sequence ID" value="CAB4661798.1"/>
    <property type="molecule type" value="Genomic_DNA"/>
</dbReference>
<proteinExistence type="inferred from homology"/>
<evidence type="ECO:0000256" key="4">
    <source>
        <dbReference type="ARBA" id="ARBA00022884"/>
    </source>
</evidence>
<evidence type="ECO:0000313" key="8">
    <source>
        <dbReference type="EMBL" id="CAB4996352.1"/>
    </source>
</evidence>
<protein>
    <submittedName>
        <fullName evidence="7">Unannotated protein</fullName>
    </submittedName>
</protein>
<dbReference type="HAMAP" id="MF_00167">
    <property type="entry name" value="CsrA"/>
    <property type="match status" value="1"/>
</dbReference>
<dbReference type="GO" id="GO:0045947">
    <property type="term" value="P:negative regulation of translational initiation"/>
    <property type="evidence" value="ECO:0007669"/>
    <property type="project" value="TreeGrafter"/>
</dbReference>
<dbReference type="GO" id="GO:0006402">
    <property type="term" value="P:mRNA catabolic process"/>
    <property type="evidence" value="ECO:0007669"/>
    <property type="project" value="InterPro"/>
</dbReference>
<dbReference type="EMBL" id="CAFBPF010000011">
    <property type="protein sequence ID" value="CAB5001924.1"/>
    <property type="molecule type" value="Genomic_DNA"/>
</dbReference>
<dbReference type="Pfam" id="PF02599">
    <property type="entry name" value="CsrA"/>
    <property type="match status" value="1"/>
</dbReference>
<dbReference type="InterPro" id="IPR036107">
    <property type="entry name" value="CsrA_sf"/>
</dbReference>
<reference evidence="7" key="1">
    <citation type="submission" date="2020-05" db="EMBL/GenBank/DDBJ databases">
        <authorList>
            <person name="Chiriac C."/>
            <person name="Salcher M."/>
            <person name="Ghai R."/>
            <person name="Kavagutti S V."/>
        </authorList>
    </citation>
    <scope>NUCLEOTIDE SEQUENCE</scope>
</reference>
<sequence>MLVLTRKEQEAIMIGDTIIVRVLEVNGDQVRIGIEAPHHIAVHREEVFEAIASERDGAEGGS</sequence>
<dbReference type="FunFam" id="2.60.40.4380:FF:000002">
    <property type="entry name" value="Translational regulator CsrA"/>
    <property type="match status" value="1"/>
</dbReference>
<evidence type="ECO:0000256" key="1">
    <source>
        <dbReference type="ARBA" id="ARBA00022490"/>
    </source>
</evidence>
<dbReference type="EMBL" id="CAEZZU010000189">
    <property type="protein sequence ID" value="CAB4787104.1"/>
    <property type="molecule type" value="Genomic_DNA"/>
</dbReference>
<dbReference type="GO" id="GO:0048027">
    <property type="term" value="F:mRNA 5'-UTR binding"/>
    <property type="evidence" value="ECO:0007669"/>
    <property type="project" value="TreeGrafter"/>
</dbReference>